<keyword evidence="2" id="KW-1133">Transmembrane helix</keyword>
<feature type="region of interest" description="Disordered" evidence="1">
    <location>
        <begin position="156"/>
        <end position="203"/>
    </location>
</feature>
<evidence type="ECO:0000256" key="2">
    <source>
        <dbReference type="SAM" id="Phobius"/>
    </source>
</evidence>
<feature type="compositionally biased region" description="Polar residues" evidence="1">
    <location>
        <begin position="50"/>
        <end position="62"/>
    </location>
</feature>
<name>A0AAN7HEW6_9PEZI</name>
<comment type="caution">
    <text evidence="3">The sequence shown here is derived from an EMBL/GenBank/DDBJ whole genome shotgun (WGS) entry which is preliminary data.</text>
</comment>
<gene>
    <name evidence="3" type="ORF">C7999DRAFT_32605</name>
</gene>
<keyword evidence="2" id="KW-0472">Membrane</keyword>
<dbReference type="Proteomes" id="UP001303647">
    <property type="component" value="Unassembled WGS sequence"/>
</dbReference>
<feature type="compositionally biased region" description="Low complexity" evidence="1">
    <location>
        <begin position="167"/>
        <end position="200"/>
    </location>
</feature>
<feature type="region of interest" description="Disordered" evidence="1">
    <location>
        <begin position="300"/>
        <end position="330"/>
    </location>
</feature>
<organism evidence="3 4">
    <name type="scientific">Corynascus novoguineensis</name>
    <dbReference type="NCBI Taxonomy" id="1126955"/>
    <lineage>
        <taxon>Eukaryota</taxon>
        <taxon>Fungi</taxon>
        <taxon>Dikarya</taxon>
        <taxon>Ascomycota</taxon>
        <taxon>Pezizomycotina</taxon>
        <taxon>Sordariomycetes</taxon>
        <taxon>Sordariomycetidae</taxon>
        <taxon>Sordariales</taxon>
        <taxon>Chaetomiaceae</taxon>
        <taxon>Corynascus</taxon>
    </lineage>
</organism>
<keyword evidence="2" id="KW-0812">Transmembrane</keyword>
<dbReference type="AlphaFoldDB" id="A0AAN7HEW6"/>
<evidence type="ECO:0000256" key="1">
    <source>
        <dbReference type="SAM" id="MobiDB-lite"/>
    </source>
</evidence>
<protein>
    <submittedName>
        <fullName evidence="3">Uncharacterized protein</fullName>
    </submittedName>
</protein>
<proteinExistence type="predicted"/>
<dbReference type="EMBL" id="MU857662">
    <property type="protein sequence ID" value="KAK4247021.1"/>
    <property type="molecule type" value="Genomic_DNA"/>
</dbReference>
<reference evidence="3" key="1">
    <citation type="journal article" date="2023" name="Mol. Phylogenet. Evol.">
        <title>Genome-scale phylogeny and comparative genomics of the fungal order Sordariales.</title>
        <authorList>
            <person name="Hensen N."/>
            <person name="Bonometti L."/>
            <person name="Westerberg I."/>
            <person name="Brannstrom I.O."/>
            <person name="Guillou S."/>
            <person name="Cros-Aarteil S."/>
            <person name="Calhoun S."/>
            <person name="Haridas S."/>
            <person name="Kuo A."/>
            <person name="Mondo S."/>
            <person name="Pangilinan J."/>
            <person name="Riley R."/>
            <person name="LaButti K."/>
            <person name="Andreopoulos B."/>
            <person name="Lipzen A."/>
            <person name="Chen C."/>
            <person name="Yan M."/>
            <person name="Daum C."/>
            <person name="Ng V."/>
            <person name="Clum A."/>
            <person name="Steindorff A."/>
            <person name="Ohm R.A."/>
            <person name="Martin F."/>
            <person name="Silar P."/>
            <person name="Natvig D.O."/>
            <person name="Lalanne C."/>
            <person name="Gautier V."/>
            <person name="Ament-Velasquez S.L."/>
            <person name="Kruys A."/>
            <person name="Hutchinson M.I."/>
            <person name="Powell A.J."/>
            <person name="Barry K."/>
            <person name="Miller A.N."/>
            <person name="Grigoriev I.V."/>
            <person name="Debuchy R."/>
            <person name="Gladieux P."/>
            <person name="Hiltunen Thoren M."/>
            <person name="Johannesson H."/>
        </authorList>
    </citation>
    <scope>NUCLEOTIDE SEQUENCE</scope>
    <source>
        <strain evidence="3">CBS 359.72</strain>
    </source>
</reference>
<evidence type="ECO:0000313" key="4">
    <source>
        <dbReference type="Proteomes" id="UP001303647"/>
    </source>
</evidence>
<evidence type="ECO:0000313" key="3">
    <source>
        <dbReference type="EMBL" id="KAK4247021.1"/>
    </source>
</evidence>
<sequence>MPSPNPDLKDRPSVENPAVPPSENKLQIFDQDYQYAETLQNPLPEVVLSSPASTAHGTTPTSPVAPEGVNGPNEAATENDARSSLHPGTTGSKEAVMREDVWVEPKEVPWYKAISPKKWATIVICTVGITGVVLAILGAMNKLSGVERSEITAHPLSPCKTSAHQISSSSDTSSPTGGDTSSGTNITSTTPTASSKPTSTHLPSSIDKIDCADNSTFYAPVDWVGTTVNAYKTAFAQAASPAGCCAACESHRGGGCAGWLYMPGSDFTPCTKVVVSREQDDRGGVDDGTCPLGRVATTFFSSSSSQGGEDRSGRGTAGMGPCSLGGKLQQ</sequence>
<reference evidence="3" key="2">
    <citation type="submission" date="2023-05" db="EMBL/GenBank/DDBJ databases">
        <authorList>
            <consortium name="Lawrence Berkeley National Laboratory"/>
            <person name="Steindorff A."/>
            <person name="Hensen N."/>
            <person name="Bonometti L."/>
            <person name="Westerberg I."/>
            <person name="Brannstrom I.O."/>
            <person name="Guillou S."/>
            <person name="Cros-Aarteil S."/>
            <person name="Calhoun S."/>
            <person name="Haridas S."/>
            <person name="Kuo A."/>
            <person name="Mondo S."/>
            <person name="Pangilinan J."/>
            <person name="Riley R."/>
            <person name="Labutti K."/>
            <person name="Andreopoulos B."/>
            <person name="Lipzen A."/>
            <person name="Chen C."/>
            <person name="Yanf M."/>
            <person name="Daum C."/>
            <person name="Ng V."/>
            <person name="Clum A."/>
            <person name="Ohm R."/>
            <person name="Martin F."/>
            <person name="Silar P."/>
            <person name="Natvig D."/>
            <person name="Lalanne C."/>
            <person name="Gautier V."/>
            <person name="Ament-Velasquez S.L."/>
            <person name="Kruys A."/>
            <person name="Hutchinson M.I."/>
            <person name="Powell A.J."/>
            <person name="Barry K."/>
            <person name="Miller A.N."/>
            <person name="Grigoriev I.V."/>
            <person name="Debuchy R."/>
            <person name="Gladieux P."/>
            <person name="Thoren M.H."/>
            <person name="Johannesson H."/>
        </authorList>
    </citation>
    <scope>NUCLEOTIDE SEQUENCE</scope>
    <source>
        <strain evidence="3">CBS 359.72</strain>
    </source>
</reference>
<accession>A0AAN7HEW6</accession>
<feature type="region of interest" description="Disordered" evidence="1">
    <location>
        <begin position="1"/>
        <end position="93"/>
    </location>
</feature>
<feature type="transmembrane region" description="Helical" evidence="2">
    <location>
        <begin position="119"/>
        <end position="140"/>
    </location>
</feature>
<keyword evidence="4" id="KW-1185">Reference proteome</keyword>